<dbReference type="InterPro" id="IPR036052">
    <property type="entry name" value="TrpB-like_PALP_sf"/>
</dbReference>
<dbReference type="Pfam" id="PF00291">
    <property type="entry name" value="PALP"/>
    <property type="match status" value="1"/>
</dbReference>
<evidence type="ECO:0000256" key="4">
    <source>
        <dbReference type="PIRSR" id="PIRSR006278-1"/>
    </source>
</evidence>
<evidence type="ECO:0000313" key="7">
    <source>
        <dbReference type="EMBL" id="RNI28570.1"/>
    </source>
</evidence>
<evidence type="ECO:0000256" key="2">
    <source>
        <dbReference type="ARBA" id="ARBA00008639"/>
    </source>
</evidence>
<comment type="cofactor">
    <cofactor evidence="1">
        <name>pyridoxal 5'-phosphate</name>
        <dbReference type="ChEBI" id="CHEBI:597326"/>
    </cofactor>
</comment>
<protein>
    <submittedName>
        <fullName evidence="7">1-aminocyclopropane-1-carboxylate deaminase/D-cysteine desulfhydrase</fullName>
    </submittedName>
</protein>
<dbReference type="InterPro" id="IPR001926">
    <property type="entry name" value="TrpB-like_PALP"/>
</dbReference>
<dbReference type="PIRSF" id="PIRSF006278">
    <property type="entry name" value="ACCD_DCysDesulf"/>
    <property type="match status" value="1"/>
</dbReference>
<evidence type="ECO:0000259" key="6">
    <source>
        <dbReference type="Pfam" id="PF00291"/>
    </source>
</evidence>
<sequence>MPEVSPLQPLTDPLLTQKGVALSILREDLLHPGIPGNKWRKLKYNLQEAREKECETLVTFGGAFSNHIAAVAAAGQEFGFATIGYIRGEETLPLNPTLELATRHGMQLRYLSRTDYRLRHEPHFQAEILKKAPKPYFLPEGGTNLLAVKGCTEIVSELTEPWDVLCVAAGTGGTMAGMVAGAAGQGKVIGFPALKGGAFLQKEVTELVQEYSGQTYQNWALQTEYHFGGYARHTPELLSFIQQFYQSHGILLDPVYTGKMLYGVFDLIRQDYFPKGTRLVAVHTGGQQGWTGYAQRYGLAWPLPELVKSDVAFGFTFLKTCQNRRR</sequence>
<dbReference type="RefSeq" id="WP_123126428.1">
    <property type="nucleotide sequence ID" value="NZ_RJJD01000004.1"/>
</dbReference>
<feature type="modified residue" description="N6-(pyridoxal phosphate)lysine" evidence="5">
    <location>
        <position position="38"/>
    </location>
</feature>
<dbReference type="GO" id="GO:0019148">
    <property type="term" value="F:D-cysteine desulfhydrase activity"/>
    <property type="evidence" value="ECO:0007669"/>
    <property type="project" value="TreeGrafter"/>
</dbReference>
<evidence type="ECO:0000256" key="3">
    <source>
        <dbReference type="ARBA" id="ARBA00022898"/>
    </source>
</evidence>
<dbReference type="Proteomes" id="UP000272117">
    <property type="component" value="Unassembled WGS sequence"/>
</dbReference>
<feature type="active site" description="Nucleophile" evidence="4">
    <location>
        <position position="65"/>
    </location>
</feature>
<dbReference type="SUPFAM" id="SSF53686">
    <property type="entry name" value="Tryptophan synthase beta subunit-like PLP-dependent enzymes"/>
    <property type="match status" value="1"/>
</dbReference>
<dbReference type="EMBL" id="RJJD01000004">
    <property type="protein sequence ID" value="RNI28570.1"/>
    <property type="molecule type" value="Genomic_DNA"/>
</dbReference>
<keyword evidence="8" id="KW-1185">Reference proteome</keyword>
<dbReference type="OrthoDB" id="9801249at2"/>
<organism evidence="7 8">
    <name type="scientific">Rufibacter latericius</name>
    <dbReference type="NCBI Taxonomy" id="2487040"/>
    <lineage>
        <taxon>Bacteria</taxon>
        <taxon>Pseudomonadati</taxon>
        <taxon>Bacteroidota</taxon>
        <taxon>Cytophagia</taxon>
        <taxon>Cytophagales</taxon>
        <taxon>Hymenobacteraceae</taxon>
        <taxon>Rufibacter</taxon>
    </lineage>
</organism>
<gene>
    <name evidence="7" type="ORF">EFB08_07970</name>
</gene>
<name>A0A3M9MST9_9BACT</name>
<dbReference type="PANTHER" id="PTHR43780:SF2">
    <property type="entry name" value="1-AMINOCYCLOPROPANE-1-CARBOXYLATE DEAMINASE-RELATED"/>
    <property type="match status" value="1"/>
</dbReference>
<comment type="caution">
    <text evidence="7">The sequence shown here is derived from an EMBL/GenBank/DDBJ whole genome shotgun (WGS) entry which is preliminary data.</text>
</comment>
<keyword evidence="3 5" id="KW-0663">Pyridoxal phosphate</keyword>
<proteinExistence type="inferred from homology"/>
<dbReference type="PANTHER" id="PTHR43780">
    <property type="entry name" value="1-AMINOCYCLOPROPANE-1-CARBOXYLATE DEAMINASE-RELATED"/>
    <property type="match status" value="1"/>
</dbReference>
<accession>A0A3M9MST9</accession>
<dbReference type="InterPro" id="IPR027278">
    <property type="entry name" value="ACCD_DCysDesulf"/>
</dbReference>
<comment type="similarity">
    <text evidence="2">Belongs to the ACC deaminase/D-cysteine desulfhydrase family.</text>
</comment>
<evidence type="ECO:0000256" key="1">
    <source>
        <dbReference type="ARBA" id="ARBA00001933"/>
    </source>
</evidence>
<reference evidence="7 8" key="1">
    <citation type="submission" date="2018-11" db="EMBL/GenBank/DDBJ databases">
        <title>Rufibacter latericius sp. nov., isolated from water in Baiyang Lake.</title>
        <authorList>
            <person name="Yang Y."/>
        </authorList>
    </citation>
    <scope>NUCLEOTIDE SEQUENCE [LARGE SCALE GENOMIC DNA]</scope>
    <source>
        <strain evidence="7 8">R-22-1c-1</strain>
    </source>
</reference>
<feature type="domain" description="Tryptophan synthase beta chain-like PALP" evidence="6">
    <location>
        <begin position="16"/>
        <end position="285"/>
    </location>
</feature>
<evidence type="ECO:0000313" key="8">
    <source>
        <dbReference type="Proteomes" id="UP000272117"/>
    </source>
</evidence>
<dbReference type="AlphaFoldDB" id="A0A3M9MST9"/>
<dbReference type="Gene3D" id="3.40.50.1100">
    <property type="match status" value="2"/>
</dbReference>
<evidence type="ECO:0000256" key="5">
    <source>
        <dbReference type="PIRSR" id="PIRSR006278-2"/>
    </source>
</evidence>